<gene>
    <name evidence="2" type="ORF">ERS852572_02514</name>
</gene>
<keyword evidence="1" id="KW-0732">Signal</keyword>
<proteinExistence type="predicted"/>
<evidence type="ECO:0000313" key="3">
    <source>
        <dbReference type="Proteomes" id="UP000095350"/>
    </source>
</evidence>
<dbReference type="OrthoDB" id="1783168at2"/>
<dbReference type="Proteomes" id="UP000095350">
    <property type="component" value="Unassembled WGS sequence"/>
</dbReference>
<sequence>MKKIKILIAVLLSLCLAFAVTGCSGDNLKDSVINGFNDMLQHFSKYALTDEKDLQGDKTKGEDTYTGSYTADYEDFNDKEYIFGGTALERDKGSELTVTYELTVDSGTAKLYWLDKGEEKMIADTSKNGTYSVTLDEGDNYLTLEGNDFCGSLQVVVE</sequence>
<dbReference type="PROSITE" id="PS51257">
    <property type="entry name" value="PROKAR_LIPOPROTEIN"/>
    <property type="match status" value="1"/>
</dbReference>
<dbReference type="STRING" id="166486.ERS852572_02514"/>
<protein>
    <submittedName>
        <fullName evidence="2">Uncharacterized protein</fullName>
    </submittedName>
</protein>
<organism evidence="2 3">
    <name type="scientific">Roseburia intestinalis</name>
    <dbReference type="NCBI Taxonomy" id="166486"/>
    <lineage>
        <taxon>Bacteria</taxon>
        <taxon>Bacillati</taxon>
        <taxon>Bacillota</taxon>
        <taxon>Clostridia</taxon>
        <taxon>Lachnospirales</taxon>
        <taxon>Lachnospiraceae</taxon>
        <taxon>Roseburia</taxon>
    </lineage>
</organism>
<feature type="chain" id="PRO_5039626174" evidence="1">
    <location>
        <begin position="20"/>
        <end position="158"/>
    </location>
</feature>
<evidence type="ECO:0000313" key="2">
    <source>
        <dbReference type="EMBL" id="CUN21322.1"/>
    </source>
</evidence>
<dbReference type="AlphaFoldDB" id="A0A173V1W2"/>
<evidence type="ECO:0000256" key="1">
    <source>
        <dbReference type="SAM" id="SignalP"/>
    </source>
</evidence>
<reference evidence="2 3" key="1">
    <citation type="submission" date="2015-09" db="EMBL/GenBank/DDBJ databases">
        <authorList>
            <consortium name="Pathogen Informatics"/>
        </authorList>
    </citation>
    <scope>NUCLEOTIDE SEQUENCE [LARGE SCALE GENOMIC DNA]</scope>
    <source>
        <strain evidence="2 3">2789STDY5834960</strain>
    </source>
</reference>
<dbReference type="EMBL" id="CYXZ01000019">
    <property type="protein sequence ID" value="CUN21322.1"/>
    <property type="molecule type" value="Genomic_DNA"/>
</dbReference>
<name>A0A173V1W2_9FIRM</name>
<accession>A0A173V1W2</accession>
<dbReference type="PaxDb" id="166486-ERS852572_02514"/>
<feature type="signal peptide" evidence="1">
    <location>
        <begin position="1"/>
        <end position="19"/>
    </location>
</feature>
<dbReference type="RefSeq" id="WP_055161991.1">
    <property type="nucleotide sequence ID" value="NZ_CABIYH010000019.1"/>
</dbReference>